<dbReference type="InterPro" id="IPR004358">
    <property type="entry name" value="Sig_transdc_His_kin-like_C"/>
</dbReference>
<keyword evidence="9" id="KW-0067">ATP-binding</keyword>
<dbReference type="Proteomes" id="UP000824192">
    <property type="component" value="Unassembled WGS sequence"/>
</dbReference>
<dbReference type="PROSITE" id="PS50109">
    <property type="entry name" value="HIS_KIN"/>
    <property type="match status" value="1"/>
</dbReference>
<dbReference type="InterPro" id="IPR003661">
    <property type="entry name" value="HisK_dim/P_dom"/>
</dbReference>
<comment type="subcellular location">
    <subcellularLocation>
        <location evidence="2">Membrane</location>
    </subcellularLocation>
</comment>
<feature type="signal peptide" evidence="14">
    <location>
        <begin position="1"/>
        <end position="22"/>
    </location>
</feature>
<dbReference type="CDD" id="cd00082">
    <property type="entry name" value="HisKA"/>
    <property type="match status" value="1"/>
</dbReference>
<keyword evidence="5" id="KW-0808">Transferase</keyword>
<dbReference type="GO" id="GO:0005886">
    <property type="term" value="C:plasma membrane"/>
    <property type="evidence" value="ECO:0007669"/>
    <property type="project" value="TreeGrafter"/>
</dbReference>
<dbReference type="FunFam" id="3.30.565.10:FF:000013">
    <property type="entry name" value="Two-component sensor histidine kinase"/>
    <property type="match status" value="1"/>
</dbReference>
<protein>
    <recommendedName>
        <fullName evidence="3">histidine kinase</fullName>
        <ecNumber evidence="3">2.7.13.3</ecNumber>
    </recommendedName>
</protein>
<evidence type="ECO:0000256" key="10">
    <source>
        <dbReference type="ARBA" id="ARBA00022989"/>
    </source>
</evidence>
<dbReference type="GO" id="GO:0005524">
    <property type="term" value="F:ATP binding"/>
    <property type="evidence" value="ECO:0007669"/>
    <property type="project" value="UniProtKB-KW"/>
</dbReference>
<dbReference type="InterPro" id="IPR036097">
    <property type="entry name" value="HisK_dim/P_sf"/>
</dbReference>
<evidence type="ECO:0000256" key="12">
    <source>
        <dbReference type="ARBA" id="ARBA00023136"/>
    </source>
</evidence>
<feature type="chain" id="PRO_5038658099" description="histidine kinase" evidence="14">
    <location>
        <begin position="23"/>
        <end position="380"/>
    </location>
</feature>
<keyword evidence="6 13" id="KW-0812">Transmembrane</keyword>
<evidence type="ECO:0000256" key="6">
    <source>
        <dbReference type="ARBA" id="ARBA00022692"/>
    </source>
</evidence>
<feature type="transmembrane region" description="Helical" evidence="13">
    <location>
        <begin position="73"/>
        <end position="92"/>
    </location>
</feature>
<dbReference type="SUPFAM" id="SSF55874">
    <property type="entry name" value="ATPase domain of HSP90 chaperone/DNA topoisomerase II/histidine kinase"/>
    <property type="match status" value="1"/>
</dbReference>
<evidence type="ECO:0000256" key="5">
    <source>
        <dbReference type="ARBA" id="ARBA00022679"/>
    </source>
</evidence>
<reference evidence="16" key="1">
    <citation type="journal article" date="2021" name="PeerJ">
        <title>Extensive microbial diversity within the chicken gut microbiome revealed by metagenomics and culture.</title>
        <authorList>
            <person name="Gilroy R."/>
            <person name="Ravi A."/>
            <person name="Getino M."/>
            <person name="Pursley I."/>
            <person name="Horton D.L."/>
            <person name="Alikhan N.F."/>
            <person name="Baker D."/>
            <person name="Gharbi K."/>
            <person name="Hall N."/>
            <person name="Watson M."/>
            <person name="Adriaenssens E.M."/>
            <person name="Foster-Nyarko E."/>
            <person name="Jarju S."/>
            <person name="Secka A."/>
            <person name="Antonio M."/>
            <person name="Oren A."/>
            <person name="Chaudhuri R.R."/>
            <person name="La Ragione R."/>
            <person name="Hildebrand F."/>
            <person name="Pallen M.J."/>
        </authorList>
    </citation>
    <scope>NUCLEOTIDE SEQUENCE</scope>
    <source>
        <strain evidence="16">ChiGjej6B6-1540</strain>
    </source>
</reference>
<dbReference type="InterPro" id="IPR050351">
    <property type="entry name" value="BphY/WalK/GraS-like"/>
</dbReference>
<keyword evidence="11" id="KW-0902">Two-component regulatory system</keyword>
<dbReference type="PRINTS" id="PR00344">
    <property type="entry name" value="BCTRLSENSOR"/>
</dbReference>
<gene>
    <name evidence="16" type="ORF">H9868_05560</name>
</gene>
<dbReference type="Gene3D" id="1.10.287.130">
    <property type="match status" value="1"/>
</dbReference>
<dbReference type="AlphaFoldDB" id="A0A9D1RUK7"/>
<keyword evidence="12 13" id="KW-0472">Membrane</keyword>
<evidence type="ECO:0000256" key="13">
    <source>
        <dbReference type="SAM" id="Phobius"/>
    </source>
</evidence>
<dbReference type="EC" id="2.7.13.3" evidence="3"/>
<evidence type="ECO:0000256" key="2">
    <source>
        <dbReference type="ARBA" id="ARBA00004370"/>
    </source>
</evidence>
<evidence type="ECO:0000313" key="17">
    <source>
        <dbReference type="Proteomes" id="UP000824192"/>
    </source>
</evidence>
<dbReference type="PANTHER" id="PTHR45453:SF1">
    <property type="entry name" value="PHOSPHATE REGULON SENSOR PROTEIN PHOR"/>
    <property type="match status" value="1"/>
</dbReference>
<keyword evidence="4" id="KW-0597">Phosphoprotein</keyword>
<evidence type="ECO:0000256" key="4">
    <source>
        <dbReference type="ARBA" id="ARBA00022553"/>
    </source>
</evidence>
<organism evidence="16 17">
    <name type="scientific">Candidatus Flavonifractor merdipullorum</name>
    <dbReference type="NCBI Taxonomy" id="2838590"/>
    <lineage>
        <taxon>Bacteria</taxon>
        <taxon>Bacillati</taxon>
        <taxon>Bacillota</taxon>
        <taxon>Clostridia</taxon>
        <taxon>Eubacteriales</taxon>
        <taxon>Oscillospiraceae</taxon>
        <taxon>Flavonifractor</taxon>
    </lineage>
</organism>
<dbReference type="InterPro" id="IPR036890">
    <property type="entry name" value="HATPase_C_sf"/>
</dbReference>
<dbReference type="GO" id="GO:0000155">
    <property type="term" value="F:phosphorelay sensor kinase activity"/>
    <property type="evidence" value="ECO:0007669"/>
    <property type="project" value="InterPro"/>
</dbReference>
<feature type="domain" description="Histidine kinase" evidence="15">
    <location>
        <begin position="158"/>
        <end position="374"/>
    </location>
</feature>
<dbReference type="GO" id="GO:0004721">
    <property type="term" value="F:phosphoprotein phosphatase activity"/>
    <property type="evidence" value="ECO:0007669"/>
    <property type="project" value="TreeGrafter"/>
</dbReference>
<dbReference type="EMBL" id="DXGA01000109">
    <property type="protein sequence ID" value="HIW93992.1"/>
    <property type="molecule type" value="Genomic_DNA"/>
</dbReference>
<dbReference type="SUPFAM" id="SSF47384">
    <property type="entry name" value="Homodimeric domain of signal transducing histidine kinase"/>
    <property type="match status" value="1"/>
</dbReference>
<name>A0A9D1RUK7_9FIRM</name>
<comment type="caution">
    <text evidence="16">The sequence shown here is derived from an EMBL/GenBank/DDBJ whole genome shotgun (WGS) entry which is preliminary data.</text>
</comment>
<evidence type="ECO:0000259" key="15">
    <source>
        <dbReference type="PROSITE" id="PS50109"/>
    </source>
</evidence>
<dbReference type="Pfam" id="PF02518">
    <property type="entry name" value="HATPase_c"/>
    <property type="match status" value="1"/>
</dbReference>
<dbReference type="GO" id="GO:0016036">
    <property type="term" value="P:cellular response to phosphate starvation"/>
    <property type="evidence" value="ECO:0007669"/>
    <property type="project" value="TreeGrafter"/>
</dbReference>
<evidence type="ECO:0000256" key="11">
    <source>
        <dbReference type="ARBA" id="ARBA00023012"/>
    </source>
</evidence>
<keyword evidence="8 16" id="KW-0418">Kinase</keyword>
<dbReference type="PANTHER" id="PTHR45453">
    <property type="entry name" value="PHOSPHATE REGULON SENSOR PROTEIN PHOR"/>
    <property type="match status" value="1"/>
</dbReference>
<dbReference type="Pfam" id="PF00512">
    <property type="entry name" value="HisKA"/>
    <property type="match status" value="1"/>
</dbReference>
<reference evidence="16" key="2">
    <citation type="submission" date="2021-04" db="EMBL/GenBank/DDBJ databases">
        <authorList>
            <person name="Gilroy R."/>
        </authorList>
    </citation>
    <scope>NUCLEOTIDE SEQUENCE</scope>
    <source>
        <strain evidence="16">ChiGjej6B6-1540</strain>
    </source>
</reference>
<proteinExistence type="predicted"/>
<keyword evidence="10 13" id="KW-1133">Transmembrane helix</keyword>
<evidence type="ECO:0000256" key="3">
    <source>
        <dbReference type="ARBA" id="ARBA00012438"/>
    </source>
</evidence>
<evidence type="ECO:0000256" key="9">
    <source>
        <dbReference type="ARBA" id="ARBA00022840"/>
    </source>
</evidence>
<evidence type="ECO:0000256" key="7">
    <source>
        <dbReference type="ARBA" id="ARBA00022741"/>
    </source>
</evidence>
<dbReference type="InterPro" id="IPR005467">
    <property type="entry name" value="His_kinase_dom"/>
</dbReference>
<sequence>MDMRYARLKRKMVLMAAAGTLAATLGAAAVLHLVDRFLDSPAEHLFVWVATCLFGQSEQVALEAYQHYILENIPLLLLCGMFFLMLAALYLVTGRFTRWLDEIASAARQIAGKDGTPITLPLELQPLEHDLESIRQHLMDRQEQEEAMARRRKDLTAFLAHDLKTPLTSLVGYLTLLNDQTQLTTEQRARFTGIALEKAKRLEELLGEFFDITRMELCAPEEEYQLIRVTVLLEQLSDEFYPLLEEKNLTCRTELEQGLTVNGDPDGLVRVFDNILRNAVHYSVEGGEISISARREGDMVEVILANEGLEIPEGELARIFEKFYRLDEARSTQTGGAGLGLAIAKEIVERHGGAIRAESNGRHTSFVIDLPAVEDAAGAV</sequence>
<keyword evidence="14" id="KW-0732">Signal</keyword>
<evidence type="ECO:0000256" key="1">
    <source>
        <dbReference type="ARBA" id="ARBA00000085"/>
    </source>
</evidence>
<keyword evidence="7" id="KW-0547">Nucleotide-binding</keyword>
<dbReference type="SMART" id="SM00388">
    <property type="entry name" value="HisKA"/>
    <property type="match status" value="1"/>
</dbReference>
<dbReference type="Gene3D" id="3.30.565.10">
    <property type="entry name" value="Histidine kinase-like ATPase, C-terminal domain"/>
    <property type="match status" value="1"/>
</dbReference>
<accession>A0A9D1RUK7</accession>
<evidence type="ECO:0000313" key="16">
    <source>
        <dbReference type="EMBL" id="HIW93992.1"/>
    </source>
</evidence>
<comment type="catalytic activity">
    <reaction evidence="1">
        <text>ATP + protein L-histidine = ADP + protein N-phospho-L-histidine.</text>
        <dbReference type="EC" id="2.7.13.3"/>
    </reaction>
</comment>
<evidence type="ECO:0000256" key="14">
    <source>
        <dbReference type="SAM" id="SignalP"/>
    </source>
</evidence>
<evidence type="ECO:0000256" key="8">
    <source>
        <dbReference type="ARBA" id="ARBA00022777"/>
    </source>
</evidence>
<dbReference type="InterPro" id="IPR003594">
    <property type="entry name" value="HATPase_dom"/>
</dbReference>
<dbReference type="SMART" id="SM00387">
    <property type="entry name" value="HATPase_c"/>
    <property type="match status" value="1"/>
</dbReference>